<dbReference type="InterPro" id="IPR015300">
    <property type="entry name" value="DNA-bd_pseudobarrel_sf"/>
</dbReference>
<reference evidence="9" key="1">
    <citation type="submission" date="2016-06" db="EMBL/GenBank/DDBJ databases">
        <title>Parallel loss of symbiosis genes in relatives of nitrogen-fixing non-legume Parasponia.</title>
        <authorList>
            <person name="Van Velzen R."/>
            <person name="Holmer R."/>
            <person name="Bu F."/>
            <person name="Rutten L."/>
            <person name="Van Zeijl A."/>
            <person name="Liu W."/>
            <person name="Santuari L."/>
            <person name="Cao Q."/>
            <person name="Sharma T."/>
            <person name="Shen D."/>
            <person name="Roswanjaya Y."/>
            <person name="Wardhani T."/>
            <person name="Kalhor M.S."/>
            <person name="Jansen J."/>
            <person name="Van den Hoogen J."/>
            <person name="Gungor B."/>
            <person name="Hartog M."/>
            <person name="Hontelez J."/>
            <person name="Verver J."/>
            <person name="Yang W.-C."/>
            <person name="Schijlen E."/>
            <person name="Repin R."/>
            <person name="Schilthuizen M."/>
            <person name="Schranz E."/>
            <person name="Heidstra R."/>
            <person name="Miyata K."/>
            <person name="Fedorova E."/>
            <person name="Kohlen W."/>
            <person name="Bisseling T."/>
            <person name="Smit S."/>
            <person name="Geurts R."/>
        </authorList>
    </citation>
    <scope>NUCLEOTIDE SEQUENCE [LARGE SCALE GENOMIC DNA]</scope>
    <source>
        <strain evidence="9">cv. WU1-14</strain>
    </source>
</reference>
<accession>A0A2P5BZ32</accession>
<sequence length="554" mass="63497">MHYCVFDIVLVMLKFNFRNPLYKPFKSVFFSSQRVPKYFVKKCGETLSDSVFVKLPCGSEWKMKLTENDDKFWLETGWPEFVEHYSIRRGNLLTFRYEGNSELHVVVFDINTVEIDYPSGPIHFDEKFRAPKREVIDADFADILDDFSPCPKTRVESSLPCSPPPKRMKIYPTCKAQSNLSHTTGTVSDHSETVVENRMSRGSSKNWKLDSLSESYGDKSRQKKSKILERMKPLRRQEKYAALRKASGFKSKRPFCKILMQPSYVHGTYLSFSSNFATRYIKKTSCNVILKALDGRTWTVKYIFGVYDRLRTARFISGWKEFSQDNNLEVGDVFAFVLLEGIKITFHVLMRVEPEQNPTNETKSGRTVNGENSIPISHKNLSTKQANGCIATPLKTRRRHLNGIEKARILERAPFESENPFFKFVIQSSYACNGASLRVPIPLDFAERYLKNEGDVVLSVPNGRSWFCQFKFRSLRTGKQEAEIYGGWKDFAVDNNLEVGDVCIFELLDGTEISFQVSIVRVADDAHRQSSRATKSAQGATKPKQDVKIEIDGD</sequence>
<dbReference type="PANTHER" id="PTHR31920:SF108">
    <property type="entry name" value="B3 DOMAIN-CONTAINING TRANSCRIPTION FACTOR VRN1-LIKE"/>
    <property type="match status" value="1"/>
</dbReference>
<gene>
    <name evidence="8" type="ORF">PanWU01x14_197800</name>
</gene>
<protein>
    <submittedName>
        <fullName evidence="8">B3 DNA binding domain containing protein</fullName>
    </submittedName>
</protein>
<evidence type="ECO:0000256" key="3">
    <source>
        <dbReference type="ARBA" id="ARBA00023125"/>
    </source>
</evidence>
<feature type="domain" description="TF-B3" evidence="7">
    <location>
        <begin position="255"/>
        <end position="352"/>
    </location>
</feature>
<dbReference type="EMBL" id="JXTB01000199">
    <property type="protein sequence ID" value="PON54050.1"/>
    <property type="molecule type" value="Genomic_DNA"/>
</dbReference>
<comment type="caution">
    <text evidence="8">The sequence shown here is derived from an EMBL/GenBank/DDBJ whole genome shotgun (WGS) entry which is preliminary data.</text>
</comment>
<evidence type="ECO:0000313" key="8">
    <source>
        <dbReference type="EMBL" id="PON54050.1"/>
    </source>
</evidence>
<dbReference type="SUPFAM" id="SSF101936">
    <property type="entry name" value="DNA-binding pseudobarrel domain"/>
    <property type="match status" value="3"/>
</dbReference>
<dbReference type="PROSITE" id="PS50863">
    <property type="entry name" value="B3"/>
    <property type="match status" value="3"/>
</dbReference>
<dbReference type="Gene3D" id="2.40.330.10">
    <property type="entry name" value="DNA-binding pseudobarrel domain"/>
    <property type="match status" value="3"/>
</dbReference>
<dbReference type="CDD" id="cd10017">
    <property type="entry name" value="B3_DNA"/>
    <property type="match status" value="3"/>
</dbReference>
<evidence type="ECO:0000313" key="9">
    <source>
        <dbReference type="Proteomes" id="UP000237105"/>
    </source>
</evidence>
<keyword evidence="9" id="KW-1185">Reference proteome</keyword>
<keyword evidence="2" id="KW-0805">Transcription regulation</keyword>
<feature type="compositionally biased region" description="Basic and acidic residues" evidence="6">
    <location>
        <begin position="543"/>
        <end position="554"/>
    </location>
</feature>
<dbReference type="InterPro" id="IPR050655">
    <property type="entry name" value="Plant_B3_domain"/>
</dbReference>
<dbReference type="GO" id="GO:0003677">
    <property type="term" value="F:DNA binding"/>
    <property type="evidence" value="ECO:0007669"/>
    <property type="project" value="UniProtKB-KW"/>
</dbReference>
<dbReference type="PANTHER" id="PTHR31920">
    <property type="entry name" value="B3 DOMAIN-CONTAINING"/>
    <property type="match status" value="1"/>
</dbReference>
<keyword evidence="5" id="KW-0539">Nucleus</keyword>
<dbReference type="Pfam" id="PF02362">
    <property type="entry name" value="B3"/>
    <property type="match status" value="3"/>
</dbReference>
<evidence type="ECO:0000256" key="2">
    <source>
        <dbReference type="ARBA" id="ARBA00023015"/>
    </source>
</evidence>
<dbReference type="InterPro" id="IPR003340">
    <property type="entry name" value="B3_DNA-bd"/>
</dbReference>
<proteinExistence type="predicted"/>
<dbReference type="SMART" id="SM01019">
    <property type="entry name" value="B3"/>
    <property type="match status" value="3"/>
</dbReference>
<dbReference type="Proteomes" id="UP000237105">
    <property type="component" value="Unassembled WGS sequence"/>
</dbReference>
<dbReference type="GO" id="GO:0005634">
    <property type="term" value="C:nucleus"/>
    <property type="evidence" value="ECO:0007669"/>
    <property type="project" value="UniProtKB-SubCell"/>
</dbReference>
<dbReference type="OrthoDB" id="1869398at2759"/>
<evidence type="ECO:0000256" key="6">
    <source>
        <dbReference type="SAM" id="MobiDB-lite"/>
    </source>
</evidence>
<keyword evidence="4" id="KW-0804">Transcription</keyword>
<keyword evidence="3" id="KW-0238">DNA-binding</keyword>
<feature type="domain" description="TF-B3" evidence="7">
    <location>
        <begin position="424"/>
        <end position="523"/>
    </location>
</feature>
<name>A0A2P5BZ32_PARAD</name>
<evidence type="ECO:0000259" key="7">
    <source>
        <dbReference type="PROSITE" id="PS50863"/>
    </source>
</evidence>
<evidence type="ECO:0000256" key="1">
    <source>
        <dbReference type="ARBA" id="ARBA00004123"/>
    </source>
</evidence>
<comment type="subcellular location">
    <subcellularLocation>
        <location evidence="1">Nucleus</location>
    </subcellularLocation>
</comment>
<dbReference type="STRING" id="3476.A0A2P5BZ32"/>
<evidence type="ECO:0000256" key="5">
    <source>
        <dbReference type="ARBA" id="ARBA00023242"/>
    </source>
</evidence>
<organism evidence="8 9">
    <name type="scientific">Parasponia andersonii</name>
    <name type="common">Sponia andersonii</name>
    <dbReference type="NCBI Taxonomy" id="3476"/>
    <lineage>
        <taxon>Eukaryota</taxon>
        <taxon>Viridiplantae</taxon>
        <taxon>Streptophyta</taxon>
        <taxon>Embryophyta</taxon>
        <taxon>Tracheophyta</taxon>
        <taxon>Spermatophyta</taxon>
        <taxon>Magnoliopsida</taxon>
        <taxon>eudicotyledons</taxon>
        <taxon>Gunneridae</taxon>
        <taxon>Pentapetalae</taxon>
        <taxon>rosids</taxon>
        <taxon>fabids</taxon>
        <taxon>Rosales</taxon>
        <taxon>Cannabaceae</taxon>
        <taxon>Parasponia</taxon>
    </lineage>
</organism>
<evidence type="ECO:0000256" key="4">
    <source>
        <dbReference type="ARBA" id="ARBA00023163"/>
    </source>
</evidence>
<dbReference type="AlphaFoldDB" id="A0A2P5BZ32"/>
<feature type="domain" description="TF-B3" evidence="7">
    <location>
        <begin position="18"/>
        <end position="111"/>
    </location>
</feature>
<feature type="region of interest" description="Disordered" evidence="6">
    <location>
        <begin position="530"/>
        <end position="554"/>
    </location>
</feature>